<accession>A0AAJ8KRJ6</accession>
<feature type="compositionally biased region" description="Low complexity" evidence="3">
    <location>
        <begin position="770"/>
        <end position="782"/>
    </location>
</feature>
<dbReference type="GO" id="GO:0005634">
    <property type="term" value="C:nucleus"/>
    <property type="evidence" value="ECO:0007669"/>
    <property type="project" value="TreeGrafter"/>
</dbReference>
<dbReference type="GO" id="GO:0019903">
    <property type="term" value="F:protein phosphatase binding"/>
    <property type="evidence" value="ECO:0007669"/>
    <property type="project" value="InterPro"/>
</dbReference>
<evidence type="ECO:0000256" key="1">
    <source>
        <dbReference type="ARBA" id="ARBA00006180"/>
    </source>
</evidence>
<feature type="compositionally biased region" description="Acidic residues" evidence="3">
    <location>
        <begin position="1156"/>
        <end position="1165"/>
    </location>
</feature>
<feature type="region of interest" description="Disordered" evidence="3">
    <location>
        <begin position="643"/>
        <end position="740"/>
    </location>
</feature>
<dbReference type="PANTHER" id="PTHR12634">
    <property type="entry name" value="SIT4 YEAST -ASSOCIATING PROTEIN-RELATED"/>
    <property type="match status" value="1"/>
</dbReference>
<dbReference type="EMBL" id="CP144536">
    <property type="protein sequence ID" value="WWC63414.1"/>
    <property type="molecule type" value="Genomic_DNA"/>
</dbReference>
<feature type="compositionally biased region" description="Polar residues" evidence="3">
    <location>
        <begin position="1090"/>
        <end position="1101"/>
    </location>
</feature>
<reference evidence="4" key="1">
    <citation type="submission" date="2013-07" db="EMBL/GenBank/DDBJ databases">
        <authorList>
            <consortium name="The Broad Institute Genome Sequencing Platform"/>
            <person name="Cuomo C."/>
            <person name="Litvintseva A."/>
            <person name="Chen Y."/>
            <person name="Heitman J."/>
            <person name="Sun S."/>
            <person name="Springer D."/>
            <person name="Dromer F."/>
            <person name="Young S.K."/>
            <person name="Zeng Q."/>
            <person name="Gargeya S."/>
            <person name="Fitzgerald M."/>
            <person name="Abouelleil A."/>
            <person name="Alvarado L."/>
            <person name="Berlin A.M."/>
            <person name="Chapman S.B."/>
            <person name="Dewar J."/>
            <person name="Goldberg J."/>
            <person name="Griggs A."/>
            <person name="Gujja S."/>
            <person name="Hansen M."/>
            <person name="Howarth C."/>
            <person name="Imamovic A."/>
            <person name="Larimer J."/>
            <person name="McCowan C."/>
            <person name="Murphy C."/>
            <person name="Pearson M."/>
            <person name="Priest M."/>
            <person name="Roberts A."/>
            <person name="Saif S."/>
            <person name="Shea T."/>
            <person name="Sykes S."/>
            <person name="Wortman J."/>
            <person name="Nusbaum C."/>
            <person name="Birren B."/>
        </authorList>
    </citation>
    <scope>NUCLEOTIDE SEQUENCE</scope>
    <source>
        <strain evidence="4">CBS 10117</strain>
    </source>
</reference>
<feature type="region of interest" description="Disordered" evidence="3">
    <location>
        <begin position="770"/>
        <end position="819"/>
    </location>
</feature>
<dbReference type="GO" id="GO:0005829">
    <property type="term" value="C:cytosol"/>
    <property type="evidence" value="ECO:0007669"/>
    <property type="project" value="TreeGrafter"/>
</dbReference>
<organism evidence="4 5">
    <name type="scientific">Kwoniella dejecticola CBS 10117</name>
    <dbReference type="NCBI Taxonomy" id="1296121"/>
    <lineage>
        <taxon>Eukaryota</taxon>
        <taxon>Fungi</taxon>
        <taxon>Dikarya</taxon>
        <taxon>Basidiomycota</taxon>
        <taxon>Agaricomycotina</taxon>
        <taxon>Tremellomycetes</taxon>
        <taxon>Tremellales</taxon>
        <taxon>Cryptococcaceae</taxon>
        <taxon>Kwoniella</taxon>
    </lineage>
</organism>
<dbReference type="KEGG" id="kdj:28969735"/>
<feature type="region of interest" description="Disordered" evidence="3">
    <location>
        <begin position="1212"/>
        <end position="1436"/>
    </location>
</feature>
<dbReference type="InterPro" id="IPR007587">
    <property type="entry name" value="SAPS"/>
</dbReference>
<evidence type="ECO:0008006" key="6">
    <source>
        <dbReference type="Google" id="ProtNLM"/>
    </source>
</evidence>
<gene>
    <name evidence="4" type="ORF">I303_106016</name>
</gene>
<protein>
    <recommendedName>
        <fullName evidence="6">SIT4-associating protein/190</fullName>
    </recommendedName>
</protein>
<dbReference type="RefSeq" id="XP_065825368.1">
    <property type="nucleotide sequence ID" value="XM_065969296.1"/>
</dbReference>
<feature type="region of interest" description="Disordered" evidence="3">
    <location>
        <begin position="96"/>
        <end position="190"/>
    </location>
</feature>
<keyword evidence="2" id="KW-0131">Cell cycle</keyword>
<reference evidence="4" key="2">
    <citation type="submission" date="2024-02" db="EMBL/GenBank/DDBJ databases">
        <title>Comparative genomics of Cryptococcus and Kwoniella reveals pathogenesis evolution and contrasting modes of karyotype evolution via chromosome fusion or intercentromeric recombination.</title>
        <authorList>
            <person name="Coelho M.A."/>
            <person name="David-Palma M."/>
            <person name="Shea T."/>
            <person name="Bowers K."/>
            <person name="McGinley-Smith S."/>
            <person name="Mohammad A.W."/>
            <person name="Gnirke A."/>
            <person name="Yurkov A.M."/>
            <person name="Nowrousian M."/>
            <person name="Sun S."/>
            <person name="Cuomo C.A."/>
            <person name="Heitman J."/>
        </authorList>
    </citation>
    <scope>NUCLEOTIDE SEQUENCE</scope>
    <source>
        <strain evidence="4">CBS 10117</strain>
    </source>
</reference>
<evidence type="ECO:0000256" key="3">
    <source>
        <dbReference type="SAM" id="MobiDB-lite"/>
    </source>
</evidence>
<dbReference type="GeneID" id="28969735"/>
<evidence type="ECO:0000313" key="4">
    <source>
        <dbReference type="EMBL" id="WWC63414.1"/>
    </source>
</evidence>
<feature type="region of interest" description="Disordered" evidence="3">
    <location>
        <begin position="506"/>
        <end position="531"/>
    </location>
</feature>
<feature type="compositionally biased region" description="Polar residues" evidence="3">
    <location>
        <begin position="234"/>
        <end position="252"/>
    </location>
</feature>
<name>A0AAJ8KRJ6_9TREE</name>
<feature type="compositionally biased region" description="Polar residues" evidence="3">
    <location>
        <begin position="1183"/>
        <end position="1192"/>
    </location>
</feature>
<feature type="region of interest" description="Disordered" evidence="3">
    <location>
        <begin position="234"/>
        <end position="266"/>
    </location>
</feature>
<feature type="compositionally biased region" description="Acidic residues" evidence="3">
    <location>
        <begin position="1233"/>
        <end position="1245"/>
    </location>
</feature>
<feature type="compositionally biased region" description="Polar residues" evidence="3">
    <location>
        <begin position="1134"/>
        <end position="1144"/>
    </location>
</feature>
<feature type="compositionally biased region" description="Low complexity" evidence="3">
    <location>
        <begin position="1331"/>
        <end position="1361"/>
    </location>
</feature>
<dbReference type="PANTHER" id="PTHR12634:SF8">
    <property type="entry name" value="FIERY MOUNTAIN, ISOFORM D"/>
    <property type="match status" value="1"/>
</dbReference>
<feature type="compositionally biased region" description="Acidic residues" evidence="3">
    <location>
        <begin position="1044"/>
        <end position="1059"/>
    </location>
</feature>
<feature type="compositionally biased region" description="Basic and acidic residues" evidence="3">
    <location>
        <begin position="139"/>
        <end position="157"/>
    </location>
</feature>
<dbReference type="Proteomes" id="UP000078595">
    <property type="component" value="Chromosome 7"/>
</dbReference>
<feature type="compositionally biased region" description="Polar residues" evidence="3">
    <location>
        <begin position="1289"/>
        <end position="1311"/>
    </location>
</feature>
<feature type="compositionally biased region" description="Low complexity" evidence="3">
    <location>
        <begin position="987"/>
        <end position="1001"/>
    </location>
</feature>
<keyword evidence="5" id="KW-1185">Reference proteome</keyword>
<dbReference type="GO" id="GO:0019888">
    <property type="term" value="F:protein phosphatase regulator activity"/>
    <property type="evidence" value="ECO:0007669"/>
    <property type="project" value="TreeGrafter"/>
</dbReference>
<feature type="region of interest" description="Disordered" evidence="3">
    <location>
        <begin position="970"/>
        <end position="1194"/>
    </location>
</feature>
<evidence type="ECO:0000313" key="5">
    <source>
        <dbReference type="Proteomes" id="UP000078595"/>
    </source>
</evidence>
<feature type="compositionally biased region" description="Low complexity" evidence="3">
    <location>
        <begin position="801"/>
        <end position="814"/>
    </location>
</feature>
<feature type="compositionally biased region" description="Acidic residues" evidence="3">
    <location>
        <begin position="677"/>
        <end position="699"/>
    </location>
</feature>
<feature type="compositionally biased region" description="Basic and acidic residues" evidence="3">
    <location>
        <begin position="179"/>
        <end position="189"/>
    </location>
</feature>
<proteinExistence type="inferred from homology"/>
<comment type="similarity">
    <text evidence="1">Belongs to the SAPS family.</text>
</comment>
<dbReference type="Pfam" id="PF04499">
    <property type="entry name" value="SAPS"/>
    <property type="match status" value="1"/>
</dbReference>
<evidence type="ECO:0000256" key="2">
    <source>
        <dbReference type="ARBA" id="ARBA00023306"/>
    </source>
</evidence>
<feature type="compositionally biased region" description="Low complexity" evidence="3">
    <location>
        <begin position="1381"/>
        <end position="1402"/>
    </location>
</feature>
<sequence length="1469" mass="159580">MLWRFSFASNSTLDALLTREIPPSMEEILDEQDILNECKAQNNKLVSYLSREESVKSLLTWVVAGLDELDQQAHEADEEVLSIALTSPDLYPSYRPSFQSLSNVPIPGQGRNSPPLGPETPSSGPSKLVSVDLKSSEAQGDHDESMNKDKQETKEDSENSEDEDHFPGSDVGLGKGLRRKSEAEEDVQRSRYPTLATEILCCAEIWSTSETIIHNPEYLLAPFWDAVLPSMDDATSNGEPDLSSSAIISRQQAGERERARNEFWSEKDEERDRKREVIRGMWARVNGTLMAKRAPEMIRFIQSIPNVVERILSRIASPAVQDVLLKIVSAEEGGVTGVIDWLADEGLIPRLLEFLSPHHSTSIHTTVADVLKQIIAFCTPTPFNPQGGNMMEQQAGQGQNTGSRDNRLIRELMSESSVKMLIGFMLDDLELSDSDWKGVNGGGEETEDRTASPLDPFVVHPLPSIASATSSLTHICSILVEVIRRNNSDFSEPHLFHTLRNRLMSVRTQPNGNGHGDKDVEMETEQEREEKDRRYMEEALADMSSRMGIVHLGHLLDLISQKFDKLHRFVREPRSQTRSASSAQPKPFTLERFRLLELYAELLHSSNMSILNRTPGTGPTYTEEGILSGGLEGLEALGEAIDGDQAGEDDNRNDENQVTQARELPVSCGSTDASLTESEDDVASDDEEMLENIDVEDVNDITPSNSPSASKILGLPASSEAPASDNNPDIPPPPSPADAERLRDVMGIESKPYSLSVVSELGAESNAAVANSSTAPSIASSSDIDNLEQEPTPSSANLDLPDSTAAPVTSTPTAKPIPPPIKIVEDTSKLAPGDRLKKQYISNSVIPDVVQLFFDYPSNDFMHHVVYDILQQILNGRLGPGLNSELVVELMVKARLVERVLDAQRLNDRMIAQPRTPRLAYMGHIILIAEELVKFFARCPPELYEKIKDSFILSEWEAFVDSSLRDAKAKDSKPLAGGKPMSNAVNGSISESGGISPIQGGSKDDESSSDEEDDHDREQVVKFGEPLTRTSAGDGFINRGGGNDDFDGFDEDDHADEEGMDRFWRNSGVGLGRRPTDSSDDDDDADWLQPTPNSGWGNNAANDEDDFGAWETAGPSRQGGKDDFDDDDGWGNFASGSPSFTSPNPVHDSDAKDPFADDNDAFDDNFEAKFTPSVIRTEPPTPAQQGQINKASEVQIPLTPRDWAEQFDRAFREGGDPATANPDEHGVTAIVVPEDDDDDEDDELAESGGRRMSMSAGTSSWTFEGDDEGVDLPPTESPTLPQGPGFDVHTTSNPVQHPPSTLSSGIASSAPTEAIEVPVSAPQPVSPFRQTTSTPSEPASPSIITSSPATTSPISSPRSSAQPINIPSPQRKLSRGHAAHPGHPSGSGSFDSGSASSGSGSFEKAFSPPDPSLISAASEDSPLGPGVSPDTKINHGLLEREVDGKVVRVPQDEIVEAIERAQDDLVIDE</sequence>
<feature type="compositionally biased region" description="Basic and acidic residues" evidence="3">
    <location>
        <begin position="253"/>
        <end position="266"/>
    </location>
</feature>